<feature type="domain" description="NADP-dependent oxidoreductase" evidence="2">
    <location>
        <begin position="13"/>
        <end position="70"/>
    </location>
</feature>
<accession>A0A8J3QZZ0</accession>
<gene>
    <name evidence="3" type="ORF">Raf01_78680</name>
</gene>
<dbReference type="Gene3D" id="3.20.20.100">
    <property type="entry name" value="NADP-dependent oxidoreductase domain"/>
    <property type="match status" value="1"/>
</dbReference>
<dbReference type="AlphaFoldDB" id="A0A8J3QZZ0"/>
<feature type="region of interest" description="Disordered" evidence="1">
    <location>
        <begin position="1"/>
        <end position="20"/>
    </location>
</feature>
<dbReference type="Proteomes" id="UP000642748">
    <property type="component" value="Unassembled WGS sequence"/>
</dbReference>
<evidence type="ECO:0000313" key="4">
    <source>
        <dbReference type="Proteomes" id="UP000642748"/>
    </source>
</evidence>
<reference evidence="3" key="1">
    <citation type="submission" date="2021-01" db="EMBL/GenBank/DDBJ databases">
        <title>Whole genome shotgun sequence of Rugosimonospora africana NBRC 104875.</title>
        <authorList>
            <person name="Komaki H."/>
            <person name="Tamura T."/>
        </authorList>
    </citation>
    <scope>NUCLEOTIDE SEQUENCE</scope>
    <source>
        <strain evidence="3">NBRC 104875</strain>
    </source>
</reference>
<evidence type="ECO:0000256" key="1">
    <source>
        <dbReference type="SAM" id="MobiDB-lite"/>
    </source>
</evidence>
<dbReference type="Pfam" id="PF00248">
    <property type="entry name" value="Aldo_ket_red"/>
    <property type="match status" value="1"/>
</dbReference>
<dbReference type="InterPro" id="IPR036812">
    <property type="entry name" value="NAD(P)_OxRdtase_dom_sf"/>
</dbReference>
<dbReference type="SUPFAM" id="SSF51430">
    <property type="entry name" value="NAD(P)-linked oxidoreductase"/>
    <property type="match status" value="1"/>
</dbReference>
<name>A0A8J3QZZ0_9ACTN</name>
<evidence type="ECO:0000313" key="3">
    <source>
        <dbReference type="EMBL" id="GIH19696.1"/>
    </source>
</evidence>
<organism evidence="3 4">
    <name type="scientific">Rugosimonospora africana</name>
    <dbReference type="NCBI Taxonomy" id="556532"/>
    <lineage>
        <taxon>Bacteria</taxon>
        <taxon>Bacillati</taxon>
        <taxon>Actinomycetota</taxon>
        <taxon>Actinomycetes</taxon>
        <taxon>Micromonosporales</taxon>
        <taxon>Micromonosporaceae</taxon>
        <taxon>Rugosimonospora</taxon>
    </lineage>
</organism>
<protein>
    <recommendedName>
        <fullName evidence="2">NADP-dependent oxidoreductase domain-containing protein</fullName>
    </recommendedName>
</protein>
<proteinExistence type="predicted"/>
<dbReference type="EMBL" id="BONZ01000084">
    <property type="protein sequence ID" value="GIH19696.1"/>
    <property type="molecule type" value="Genomic_DNA"/>
</dbReference>
<comment type="caution">
    <text evidence="3">The sequence shown here is derived from an EMBL/GenBank/DDBJ whole genome shotgun (WGS) entry which is preliminary data.</text>
</comment>
<keyword evidence="4" id="KW-1185">Reference proteome</keyword>
<evidence type="ECO:0000259" key="2">
    <source>
        <dbReference type="Pfam" id="PF00248"/>
    </source>
</evidence>
<sequence length="85" mass="8739">MAAQPARSLSRSSIGEDRGASAADVATAWAIAKGTTPIIGVTKAGHIDGLVRTHGIELADAEIAELEALADAADVDTRGSWEHDM</sequence>
<dbReference type="InterPro" id="IPR023210">
    <property type="entry name" value="NADP_OxRdtase_dom"/>
</dbReference>